<dbReference type="Gene3D" id="3.40.50.1700">
    <property type="entry name" value="Glycoside hydrolase family 3 C-terminal domain"/>
    <property type="match status" value="1"/>
</dbReference>
<dbReference type="InterPro" id="IPR002772">
    <property type="entry name" value="Glyco_hydro_3_C"/>
</dbReference>
<comment type="similarity">
    <text evidence="1">Belongs to the glycosyl hydrolase 3 family.</text>
</comment>
<organism evidence="5 6">
    <name type="scientific">Salipaludibacillus neizhouensis</name>
    <dbReference type="NCBI Taxonomy" id="885475"/>
    <lineage>
        <taxon>Bacteria</taxon>
        <taxon>Bacillati</taxon>
        <taxon>Bacillota</taxon>
        <taxon>Bacilli</taxon>
        <taxon>Bacillales</taxon>
        <taxon>Bacillaceae</taxon>
    </lineage>
</organism>
<dbReference type="PANTHER" id="PTHR42721:SF3">
    <property type="entry name" value="BETA-D-XYLOSIDASE 5-RELATED"/>
    <property type="match status" value="1"/>
</dbReference>
<dbReference type="GO" id="GO:0031222">
    <property type="term" value="P:arabinan catabolic process"/>
    <property type="evidence" value="ECO:0007669"/>
    <property type="project" value="TreeGrafter"/>
</dbReference>
<dbReference type="SMART" id="SM00606">
    <property type="entry name" value="CBD_IV"/>
    <property type="match status" value="1"/>
</dbReference>
<gene>
    <name evidence="5" type="ORF">CR203_11455</name>
</gene>
<dbReference type="InterPro" id="IPR036962">
    <property type="entry name" value="Glyco_hydro_3_N_sf"/>
</dbReference>
<evidence type="ECO:0000313" key="6">
    <source>
        <dbReference type="Proteomes" id="UP000281498"/>
    </source>
</evidence>
<evidence type="ECO:0000259" key="4">
    <source>
        <dbReference type="PROSITE" id="PS51175"/>
    </source>
</evidence>
<keyword evidence="6" id="KW-1185">Reference proteome</keyword>
<dbReference type="Gene3D" id="2.60.120.380">
    <property type="match status" value="1"/>
</dbReference>
<keyword evidence="2" id="KW-0732">Signal</keyword>
<dbReference type="PANTHER" id="PTHR42721">
    <property type="entry name" value="SUGAR HYDROLASE-RELATED"/>
    <property type="match status" value="1"/>
</dbReference>
<dbReference type="CDD" id="cd04084">
    <property type="entry name" value="CBM6_xylanase-like"/>
    <property type="match status" value="1"/>
</dbReference>
<dbReference type="FunFam" id="2.60.40.10:FF:000495">
    <property type="entry name" value="Periplasmic beta-glucosidase"/>
    <property type="match status" value="1"/>
</dbReference>
<dbReference type="PRINTS" id="PR00133">
    <property type="entry name" value="GLHYDRLASE3"/>
</dbReference>
<dbReference type="SUPFAM" id="SSF49785">
    <property type="entry name" value="Galactose-binding domain-like"/>
    <property type="match status" value="1"/>
</dbReference>
<dbReference type="Gene3D" id="3.20.20.300">
    <property type="entry name" value="Glycoside hydrolase, family 3, N-terminal domain"/>
    <property type="match status" value="1"/>
</dbReference>
<dbReference type="InterPro" id="IPR008979">
    <property type="entry name" value="Galactose-bd-like_sf"/>
</dbReference>
<dbReference type="Gene3D" id="2.60.120.260">
    <property type="entry name" value="Galactose-binding domain-like"/>
    <property type="match status" value="1"/>
</dbReference>
<protein>
    <submittedName>
        <fullName evidence="5">Beta-glucosidase</fullName>
    </submittedName>
</protein>
<dbReference type="GO" id="GO:0008422">
    <property type="term" value="F:beta-glucosidase activity"/>
    <property type="evidence" value="ECO:0007669"/>
    <property type="project" value="UniProtKB-ARBA"/>
</dbReference>
<dbReference type="InterPro" id="IPR017853">
    <property type="entry name" value="GH"/>
</dbReference>
<dbReference type="CDD" id="cd23343">
    <property type="entry name" value="beta-trefoil_FSCN_BglX-like"/>
    <property type="match status" value="1"/>
</dbReference>
<dbReference type="InterPro" id="IPR006584">
    <property type="entry name" value="Cellulose-bd_IV"/>
</dbReference>
<dbReference type="InterPro" id="IPR013783">
    <property type="entry name" value="Ig-like_fold"/>
</dbReference>
<dbReference type="InterPro" id="IPR036881">
    <property type="entry name" value="Glyco_hydro_3_C_sf"/>
</dbReference>
<sequence length="900" mass="100294">MMQHQPEVSRLGVGAYKQGTEAAHGIAWLGEATVFPQNIGLSNTWNPVLMKKIGTVIGDEARVFFQKEPTVNGLTLWAPTVDMERDPRWGRTEESYGEDPELTGQLTKELVKGMQGDDPVFFKSVATLKHFLGNNNEIDRGSCSASIDPRNMYEYYLKAFKPAIVEGKAKSMMTAYNSINGTPALLHPYVKEIVKDEWGMDGFIVSDAGDVLGIVNDHKYYDHYAKALASTIKSGVDSITDDAEISIKAIRNAIEQDLLEESDLDIALNNAFGVRFRLGEFDPDKNPYAHISESTLLAPEHLQLSYRAAQEQIVLLKNDGILPLNKEKTNSVAVIGPLANEVHIDWYSGTPTYRVTPLEGIQNKIGRDNVVLKNGSKCVRIRSKHTGQYITLDGSEEKALVANQENAEEAELFELIDWGFGSQTLKSLTTGKFVTAGDESLTATAEETRGWFVKEIVSFEGEGNNHRLTSWNGKAISARKDRRLFVQDSGDTLGSDYYHVEMVIDGLAEAIKASAEADTAVVFVGNNPFINGKEEIDRDDIILPPAQEELIRSVKEVNPNTVVVIVGSYPYAVNWCEENIPGVMYTSHAGPELGSAVADVLFGDYNPAGRLSMTWYRSIEQLPDIKDYDVIKGKRTYQYFDGEVLYPFGHGLSYTDFKYSRVVLSKRNVKLGSEVTITVDVENSGAVAGEEVVQLYVKANKSRVKRPIKTLKGFNRIFLKAGESKRVEFTLPISELEIWDVTRERYCVEKDTYTLMIGSSSANIIAEVDLNVEGETIPLRKMSNGIKAINYDDYTNVILDEGEGKEYCVRPSEKESWIAFHDVDLGERTTRFKTKVYSNTSNGEIEIRLGNQDGKIIGNVSIEKSNSWQELEVDLSQVNGSQHVYVIIKGAVKVSWLRLF</sequence>
<keyword evidence="3" id="KW-0378">Hydrolase</keyword>
<reference evidence="5 6" key="1">
    <citation type="submission" date="2017-10" db="EMBL/GenBank/DDBJ databases">
        <title>Bacillus sp. nov., a halophilic bacterium isolated from a Keqin Lake.</title>
        <authorList>
            <person name="Wang H."/>
        </authorList>
    </citation>
    <scope>NUCLEOTIDE SEQUENCE [LARGE SCALE GENOMIC DNA]</scope>
    <source>
        <strain evidence="5 6">KCTC 13187</strain>
    </source>
</reference>
<evidence type="ECO:0000256" key="1">
    <source>
        <dbReference type="ARBA" id="ARBA00005336"/>
    </source>
</evidence>
<dbReference type="GO" id="GO:0045493">
    <property type="term" value="P:xylan catabolic process"/>
    <property type="evidence" value="ECO:0007669"/>
    <property type="project" value="InterPro"/>
</dbReference>
<dbReference type="GO" id="GO:0030246">
    <property type="term" value="F:carbohydrate binding"/>
    <property type="evidence" value="ECO:0007669"/>
    <property type="project" value="InterPro"/>
</dbReference>
<dbReference type="EMBL" id="PDOE01000004">
    <property type="protein sequence ID" value="RKL67326.1"/>
    <property type="molecule type" value="Genomic_DNA"/>
</dbReference>
<dbReference type="SUPFAM" id="SSF51445">
    <property type="entry name" value="(Trans)glycosidases"/>
    <property type="match status" value="1"/>
</dbReference>
<evidence type="ECO:0000256" key="3">
    <source>
        <dbReference type="ARBA" id="ARBA00022801"/>
    </source>
</evidence>
<evidence type="ECO:0000313" key="5">
    <source>
        <dbReference type="EMBL" id="RKL67326.1"/>
    </source>
</evidence>
<name>A0A3A9KRM2_9BACI</name>
<dbReference type="AlphaFoldDB" id="A0A3A9KRM2"/>
<dbReference type="SUPFAM" id="SSF52279">
    <property type="entry name" value="Beta-D-glucan exohydrolase, C-terminal domain"/>
    <property type="match status" value="1"/>
</dbReference>
<dbReference type="OrthoDB" id="9805821at2"/>
<dbReference type="InterPro" id="IPR001764">
    <property type="entry name" value="Glyco_hydro_3_N"/>
</dbReference>
<comment type="caution">
    <text evidence="5">The sequence shown here is derived from an EMBL/GenBank/DDBJ whole genome shotgun (WGS) entry which is preliminary data.</text>
</comment>
<dbReference type="GO" id="GO:0046556">
    <property type="term" value="F:alpha-L-arabinofuranosidase activity"/>
    <property type="evidence" value="ECO:0007669"/>
    <property type="project" value="TreeGrafter"/>
</dbReference>
<dbReference type="Pfam" id="PF00933">
    <property type="entry name" value="Glyco_hydro_3"/>
    <property type="match status" value="1"/>
</dbReference>
<dbReference type="Gene3D" id="2.60.40.10">
    <property type="entry name" value="Immunoglobulins"/>
    <property type="match status" value="1"/>
</dbReference>
<dbReference type="Proteomes" id="UP000281498">
    <property type="component" value="Unassembled WGS sequence"/>
</dbReference>
<dbReference type="InterPro" id="IPR044993">
    <property type="entry name" value="BXL"/>
</dbReference>
<dbReference type="Pfam" id="PF03422">
    <property type="entry name" value="CBM_6"/>
    <property type="match status" value="1"/>
</dbReference>
<dbReference type="PROSITE" id="PS51175">
    <property type="entry name" value="CBM6"/>
    <property type="match status" value="1"/>
</dbReference>
<dbReference type="SUPFAM" id="SSF50405">
    <property type="entry name" value="Actin-crosslinking proteins"/>
    <property type="match status" value="1"/>
</dbReference>
<proteinExistence type="inferred from homology"/>
<feature type="domain" description="CBM6" evidence="4">
    <location>
        <begin position="770"/>
        <end position="900"/>
    </location>
</feature>
<dbReference type="Pfam" id="PF01915">
    <property type="entry name" value="Glyco_hydro_3_C"/>
    <property type="match status" value="1"/>
</dbReference>
<dbReference type="GO" id="GO:0009044">
    <property type="term" value="F:xylan 1,4-beta-xylosidase activity"/>
    <property type="evidence" value="ECO:0007669"/>
    <property type="project" value="InterPro"/>
</dbReference>
<dbReference type="InterPro" id="IPR026891">
    <property type="entry name" value="Fn3-like"/>
</dbReference>
<accession>A0A3A9KRM2</accession>
<dbReference type="Pfam" id="PF14310">
    <property type="entry name" value="Fn3-like"/>
    <property type="match status" value="1"/>
</dbReference>
<dbReference type="InterPro" id="IPR008999">
    <property type="entry name" value="Actin-crosslinking"/>
</dbReference>
<evidence type="ECO:0000256" key="2">
    <source>
        <dbReference type="ARBA" id="ARBA00022729"/>
    </source>
</evidence>
<dbReference type="SMART" id="SM01217">
    <property type="entry name" value="Fn3_like"/>
    <property type="match status" value="1"/>
</dbReference>
<dbReference type="InterPro" id="IPR005084">
    <property type="entry name" value="CBM6"/>
</dbReference>